<organism evidence="1 2">
    <name type="scientific">Rhodococcus tukisamuensis</name>
    <dbReference type="NCBI Taxonomy" id="168276"/>
    <lineage>
        <taxon>Bacteria</taxon>
        <taxon>Bacillati</taxon>
        <taxon>Actinomycetota</taxon>
        <taxon>Actinomycetes</taxon>
        <taxon>Mycobacteriales</taxon>
        <taxon>Nocardiaceae</taxon>
        <taxon>Rhodococcus</taxon>
    </lineage>
</organism>
<evidence type="ECO:0000313" key="2">
    <source>
        <dbReference type="Proteomes" id="UP000199417"/>
    </source>
</evidence>
<dbReference type="EMBL" id="FNAB01000009">
    <property type="protein sequence ID" value="SDE05029.1"/>
    <property type="molecule type" value="Genomic_DNA"/>
</dbReference>
<reference evidence="1 2" key="1">
    <citation type="submission" date="2016-10" db="EMBL/GenBank/DDBJ databases">
        <authorList>
            <person name="de Groot N.N."/>
        </authorList>
    </citation>
    <scope>NUCLEOTIDE SEQUENCE [LARGE SCALE GENOMIC DNA]</scope>
    <source>
        <strain evidence="1 2">JCM 11308</strain>
    </source>
</reference>
<evidence type="ECO:0000313" key="1">
    <source>
        <dbReference type="EMBL" id="SDE05029.1"/>
    </source>
</evidence>
<sequence>MPPFDALFAAWTNLINTFGTFNFGASPDANVGSSLGIPFLPTITIGS</sequence>
<dbReference type="RefSeq" id="WP_169888107.1">
    <property type="nucleotide sequence ID" value="NZ_FNAB01000009.1"/>
</dbReference>
<keyword evidence="2" id="KW-1185">Reference proteome</keyword>
<proteinExistence type="predicted"/>
<name>A0A1G6ZR70_9NOCA</name>
<gene>
    <name evidence="1" type="ORF">SAMN05444580_109102</name>
</gene>
<protein>
    <submittedName>
        <fullName evidence="1">Uncharacterized protein</fullName>
    </submittedName>
</protein>
<dbReference type="AlphaFoldDB" id="A0A1G6ZR70"/>
<accession>A0A1G6ZR70</accession>
<dbReference type="Proteomes" id="UP000199417">
    <property type="component" value="Unassembled WGS sequence"/>
</dbReference>